<name>A0A453BWP5_AEGTS</name>
<sequence length="110" mass="12278">MSAKIHLKVFNLCYDLHLVWQQNLQGSMVGSTAASSQTLKTNSDNMGWEFATLIYPLDLSRVKCKLCGKEMFGGINRMKQHIAQIRGQVTPCTVANADQQKRCREASEAS</sequence>
<dbReference type="EnsemblPlants" id="AET2Gv20658400.15">
    <property type="protein sequence ID" value="AET2Gv20658400.15"/>
    <property type="gene ID" value="AET2Gv20658400"/>
</dbReference>
<keyword evidence="2" id="KW-1185">Reference proteome</keyword>
<dbReference type="STRING" id="200361.A0A453BWP5"/>
<dbReference type="AlphaFoldDB" id="A0A453BWP5"/>
<dbReference type="Gramene" id="AET2Gv20658400.14">
    <property type="protein sequence ID" value="AET2Gv20658400.14"/>
    <property type="gene ID" value="AET2Gv20658400"/>
</dbReference>
<evidence type="ECO:0000313" key="2">
    <source>
        <dbReference type="Proteomes" id="UP000015105"/>
    </source>
</evidence>
<dbReference type="Gramene" id="AET2Gv20658400.15">
    <property type="protein sequence ID" value="AET2Gv20658400.15"/>
    <property type="gene ID" value="AET2Gv20658400"/>
</dbReference>
<dbReference type="Proteomes" id="UP000015105">
    <property type="component" value="Chromosome 2D"/>
</dbReference>
<organism evidence="1 2">
    <name type="scientific">Aegilops tauschii subsp. strangulata</name>
    <name type="common">Goatgrass</name>
    <dbReference type="NCBI Taxonomy" id="200361"/>
    <lineage>
        <taxon>Eukaryota</taxon>
        <taxon>Viridiplantae</taxon>
        <taxon>Streptophyta</taxon>
        <taxon>Embryophyta</taxon>
        <taxon>Tracheophyta</taxon>
        <taxon>Spermatophyta</taxon>
        <taxon>Magnoliopsida</taxon>
        <taxon>Liliopsida</taxon>
        <taxon>Poales</taxon>
        <taxon>Poaceae</taxon>
        <taxon>BOP clade</taxon>
        <taxon>Pooideae</taxon>
        <taxon>Triticodae</taxon>
        <taxon>Triticeae</taxon>
        <taxon>Triticinae</taxon>
        <taxon>Aegilops</taxon>
    </lineage>
</organism>
<reference evidence="1" key="4">
    <citation type="submission" date="2019-03" db="UniProtKB">
        <authorList>
            <consortium name="EnsemblPlants"/>
        </authorList>
    </citation>
    <scope>IDENTIFICATION</scope>
</reference>
<reference evidence="1" key="3">
    <citation type="journal article" date="2017" name="Nature">
        <title>Genome sequence of the progenitor of the wheat D genome Aegilops tauschii.</title>
        <authorList>
            <person name="Luo M.C."/>
            <person name="Gu Y.Q."/>
            <person name="Puiu D."/>
            <person name="Wang H."/>
            <person name="Twardziok S.O."/>
            <person name="Deal K.R."/>
            <person name="Huo N."/>
            <person name="Zhu T."/>
            <person name="Wang L."/>
            <person name="Wang Y."/>
            <person name="McGuire P.E."/>
            <person name="Liu S."/>
            <person name="Long H."/>
            <person name="Ramasamy R.K."/>
            <person name="Rodriguez J.C."/>
            <person name="Van S.L."/>
            <person name="Yuan L."/>
            <person name="Wang Z."/>
            <person name="Xia Z."/>
            <person name="Xiao L."/>
            <person name="Anderson O.D."/>
            <person name="Ouyang S."/>
            <person name="Liang Y."/>
            <person name="Zimin A.V."/>
            <person name="Pertea G."/>
            <person name="Qi P."/>
            <person name="Bennetzen J.L."/>
            <person name="Dai X."/>
            <person name="Dawson M.W."/>
            <person name="Muller H.G."/>
            <person name="Kugler K."/>
            <person name="Rivarola-Duarte L."/>
            <person name="Spannagl M."/>
            <person name="Mayer K.F.X."/>
            <person name="Lu F.H."/>
            <person name="Bevan M.W."/>
            <person name="Leroy P."/>
            <person name="Li P."/>
            <person name="You F.M."/>
            <person name="Sun Q."/>
            <person name="Liu Z."/>
            <person name="Lyons E."/>
            <person name="Wicker T."/>
            <person name="Salzberg S.L."/>
            <person name="Devos K.M."/>
            <person name="Dvorak J."/>
        </authorList>
    </citation>
    <scope>NUCLEOTIDE SEQUENCE [LARGE SCALE GENOMIC DNA]</scope>
    <source>
        <strain evidence="1">cv. AL8/78</strain>
    </source>
</reference>
<protein>
    <submittedName>
        <fullName evidence="1">Uncharacterized protein</fullName>
    </submittedName>
</protein>
<reference evidence="2" key="2">
    <citation type="journal article" date="2017" name="Nat. Plants">
        <title>The Aegilops tauschii genome reveals multiple impacts of transposons.</title>
        <authorList>
            <person name="Zhao G."/>
            <person name="Zou C."/>
            <person name="Li K."/>
            <person name="Wang K."/>
            <person name="Li T."/>
            <person name="Gao L."/>
            <person name="Zhang X."/>
            <person name="Wang H."/>
            <person name="Yang Z."/>
            <person name="Liu X."/>
            <person name="Jiang W."/>
            <person name="Mao L."/>
            <person name="Kong X."/>
            <person name="Jiao Y."/>
            <person name="Jia J."/>
        </authorList>
    </citation>
    <scope>NUCLEOTIDE SEQUENCE [LARGE SCALE GENOMIC DNA]</scope>
    <source>
        <strain evidence="2">cv. AL8/78</strain>
    </source>
</reference>
<reference evidence="2" key="1">
    <citation type="journal article" date="2014" name="Science">
        <title>Ancient hybridizations among the ancestral genomes of bread wheat.</title>
        <authorList>
            <consortium name="International Wheat Genome Sequencing Consortium,"/>
            <person name="Marcussen T."/>
            <person name="Sandve S.R."/>
            <person name="Heier L."/>
            <person name="Spannagl M."/>
            <person name="Pfeifer M."/>
            <person name="Jakobsen K.S."/>
            <person name="Wulff B.B."/>
            <person name="Steuernagel B."/>
            <person name="Mayer K.F."/>
            <person name="Olsen O.A."/>
        </authorList>
    </citation>
    <scope>NUCLEOTIDE SEQUENCE [LARGE SCALE GENOMIC DNA]</scope>
    <source>
        <strain evidence="2">cv. AL8/78</strain>
    </source>
</reference>
<reference evidence="1" key="5">
    <citation type="journal article" date="2021" name="G3 (Bethesda)">
        <title>Aegilops tauschii genome assembly Aet v5.0 features greater sequence contiguity and improved annotation.</title>
        <authorList>
            <person name="Wang L."/>
            <person name="Zhu T."/>
            <person name="Rodriguez J.C."/>
            <person name="Deal K.R."/>
            <person name="Dubcovsky J."/>
            <person name="McGuire P.E."/>
            <person name="Lux T."/>
            <person name="Spannagl M."/>
            <person name="Mayer K.F.X."/>
            <person name="Baldrich P."/>
            <person name="Meyers B.C."/>
            <person name="Huo N."/>
            <person name="Gu Y.Q."/>
            <person name="Zhou H."/>
            <person name="Devos K.M."/>
            <person name="Bennetzen J.L."/>
            <person name="Unver T."/>
            <person name="Budak H."/>
            <person name="Gulick P.J."/>
            <person name="Galiba G."/>
            <person name="Kalapos B."/>
            <person name="Nelson D.R."/>
            <person name="Li P."/>
            <person name="You F.M."/>
            <person name="Luo M.C."/>
            <person name="Dvorak J."/>
        </authorList>
    </citation>
    <scope>NUCLEOTIDE SEQUENCE [LARGE SCALE GENOMIC DNA]</scope>
    <source>
        <strain evidence="1">cv. AL8/78</strain>
    </source>
</reference>
<proteinExistence type="predicted"/>
<accession>A0A453BWP5</accession>
<evidence type="ECO:0000313" key="1">
    <source>
        <dbReference type="EnsemblPlants" id="AET2Gv20658400.14"/>
    </source>
</evidence>
<dbReference type="EnsemblPlants" id="AET2Gv20658400.14">
    <property type="protein sequence ID" value="AET2Gv20658400.14"/>
    <property type="gene ID" value="AET2Gv20658400"/>
</dbReference>